<dbReference type="InterPro" id="IPR010096">
    <property type="entry name" value="NADH-Q_OxRdtase_suN/2"/>
</dbReference>
<keyword evidence="5 10" id="KW-0812">Transmembrane</keyword>
<dbReference type="EMBL" id="JX499145">
    <property type="protein sequence ID" value="AFR90432.1"/>
    <property type="molecule type" value="Genomic_DNA"/>
</dbReference>
<reference evidence="13" key="2">
    <citation type="journal article" date="2013" name="FASEB J.">
        <title>Sequencing and characterization of the complete mitochondrial genomes of three Pneumocystis species provide new insights into divergence between human and rodent Pneumocystis.</title>
        <authorList>
            <person name="Ma L"/>
            <person name="Huang DW"/>
            <person name="Cuomo CA"/>
            <person name="Sykes S"/>
            <person name="Fantoni G"/>
            <person name="Das B"/>
            <person name="Sherman BT"/>
            <person name="Yang J"/>
            <person name="Huber C"/>
            <person name="Xia Y"/>
            <person name="Davey E"/>
            <person name="Kutty G"/>
            <person name="Bishop L"/>
            <person name="Sassi M"/>
            <person name="Lempicki RA Kovacs.JA."/>
        </authorList>
    </citation>
    <scope>NUCLEOTIDE SEQUENCE</scope>
</reference>
<protein>
    <recommendedName>
        <fullName evidence="4">NADH-ubiquinone oxidoreductase chain 2</fullName>
        <ecNumber evidence="3">7.1.1.2</ecNumber>
    </recommendedName>
    <alternativeName>
        <fullName evidence="8">NADH dehydrogenase subunit 2</fullName>
    </alternativeName>
</protein>
<reference evidence="12" key="1">
    <citation type="journal article" date="2010" name="Mol. Genet. Genomics">
        <title>Sequence and structure of the linear mitochondrial genome of Pneumocystis carinii.</title>
        <authorList>
            <person name="Sesterhenn T.M."/>
            <person name="Slaven B.E."/>
            <person name="Keely S.P."/>
            <person name="Smulian A.G."/>
            <person name="Lang B.F."/>
            <person name="Cushion M.T."/>
        </authorList>
    </citation>
    <scope>NUCLEOTIDE SEQUENCE</scope>
</reference>
<keyword evidence="7 10" id="KW-0472">Membrane</keyword>
<organism evidence="12">
    <name type="scientific">Pneumocystis carinii</name>
    <dbReference type="NCBI Taxonomy" id="4754"/>
    <lineage>
        <taxon>Eukaryota</taxon>
        <taxon>Fungi</taxon>
        <taxon>Dikarya</taxon>
        <taxon>Ascomycota</taxon>
        <taxon>Taphrinomycotina</taxon>
        <taxon>Pneumocystomycetes</taxon>
        <taxon>Pneumocystaceae</taxon>
        <taxon>Pneumocystis</taxon>
    </lineage>
</organism>
<dbReference type="AlphaFoldDB" id="D2XDV9"/>
<evidence type="ECO:0000313" key="12">
    <source>
        <dbReference type="EMBL" id="ACZ82949.1"/>
    </source>
</evidence>
<evidence type="ECO:0000256" key="2">
    <source>
        <dbReference type="ARBA" id="ARBA00007012"/>
    </source>
</evidence>
<dbReference type="HAMAP" id="MF_00445">
    <property type="entry name" value="NDH1_NuoN_1"/>
    <property type="match status" value="1"/>
</dbReference>
<feature type="transmembrane region" description="Helical" evidence="10">
    <location>
        <begin position="28"/>
        <end position="56"/>
    </location>
</feature>
<evidence type="ECO:0000256" key="3">
    <source>
        <dbReference type="ARBA" id="ARBA00012944"/>
    </source>
</evidence>
<feature type="transmembrane region" description="Helical" evidence="10">
    <location>
        <begin position="403"/>
        <end position="423"/>
    </location>
</feature>
<feature type="transmembrane region" description="Helical" evidence="10">
    <location>
        <begin position="230"/>
        <end position="251"/>
    </location>
</feature>
<gene>
    <name evidence="12" type="primary">nad2</name>
</gene>
<evidence type="ECO:0000256" key="8">
    <source>
        <dbReference type="ARBA" id="ARBA00031028"/>
    </source>
</evidence>
<dbReference type="PANTHER" id="PTHR22773">
    <property type="entry name" value="NADH DEHYDROGENASE"/>
    <property type="match status" value="1"/>
</dbReference>
<dbReference type="EMBL" id="GU133622">
    <property type="protein sequence ID" value="ACZ82949.1"/>
    <property type="molecule type" value="Genomic_DNA"/>
</dbReference>
<evidence type="ECO:0000256" key="4">
    <source>
        <dbReference type="ARBA" id="ARBA00021008"/>
    </source>
</evidence>
<feature type="domain" description="NADH:quinone oxidoreductase/Mrp antiporter transmembrane" evidence="11">
    <location>
        <begin position="126"/>
        <end position="418"/>
    </location>
</feature>
<evidence type="ECO:0000256" key="7">
    <source>
        <dbReference type="ARBA" id="ARBA00023136"/>
    </source>
</evidence>
<feature type="transmembrane region" description="Helical" evidence="10">
    <location>
        <begin position="263"/>
        <end position="284"/>
    </location>
</feature>
<comment type="catalytic activity">
    <reaction evidence="9">
        <text>a ubiquinone + NADH + 5 H(+)(in) = a ubiquinol + NAD(+) + 4 H(+)(out)</text>
        <dbReference type="Rhea" id="RHEA:29091"/>
        <dbReference type="Rhea" id="RHEA-COMP:9565"/>
        <dbReference type="Rhea" id="RHEA-COMP:9566"/>
        <dbReference type="ChEBI" id="CHEBI:15378"/>
        <dbReference type="ChEBI" id="CHEBI:16389"/>
        <dbReference type="ChEBI" id="CHEBI:17976"/>
        <dbReference type="ChEBI" id="CHEBI:57540"/>
        <dbReference type="ChEBI" id="CHEBI:57945"/>
        <dbReference type="EC" id="7.1.1.2"/>
    </reaction>
</comment>
<comment type="subcellular location">
    <subcellularLocation>
        <location evidence="1">Membrane</location>
        <topology evidence="1">Multi-pass membrane protein</topology>
    </subcellularLocation>
</comment>
<feature type="transmembrane region" description="Helical" evidence="10">
    <location>
        <begin position="155"/>
        <end position="178"/>
    </location>
</feature>
<dbReference type="GO" id="GO:0016020">
    <property type="term" value="C:membrane"/>
    <property type="evidence" value="ECO:0007669"/>
    <property type="project" value="UniProtKB-SubCell"/>
</dbReference>
<dbReference type="Pfam" id="PF00361">
    <property type="entry name" value="Proton_antipo_M"/>
    <property type="match status" value="1"/>
</dbReference>
<accession>D2XDV9</accession>
<dbReference type="InterPro" id="IPR001750">
    <property type="entry name" value="ND/Mrp_TM"/>
</dbReference>
<feature type="transmembrane region" description="Helical" evidence="10">
    <location>
        <begin position="368"/>
        <end position="391"/>
    </location>
</feature>
<evidence type="ECO:0000256" key="5">
    <source>
        <dbReference type="ARBA" id="ARBA00022692"/>
    </source>
</evidence>
<dbReference type="RefSeq" id="YP_009186394.1">
    <property type="nucleotide sequence ID" value="NC_013660.2"/>
</dbReference>
<feature type="transmembrane region" description="Helical" evidence="10">
    <location>
        <begin position="443"/>
        <end position="463"/>
    </location>
</feature>
<evidence type="ECO:0000256" key="10">
    <source>
        <dbReference type="SAM" id="Phobius"/>
    </source>
</evidence>
<sequence>MLLSSIISQLIAIALSSSHWNLVLLSRISIISLIYSIILTYNVYYVEIIGLGLGIYNGFLQVTSLTQFVDIFIFLLGILILGITGFYHVDKDNSRELTSLYDFKQHLEYPVLSLFLLFGSQILVSSLNVITFYLSLELQSFSLYILSSLRSSKQGLKYFLLGALSSCFILLGFGLVYSYTGITSLESLAIFSKVNLNIYMQISLLICVLGILFKIGIVPFHQWAIDVYDGVPTIITTWLTTLTKISLLIFLMEFIYHHSSENWTTILMLLSVLSVIVGSLLGLSQSRIKRLLIYSMVSHVGFLMLSLSIMTEKSLEAFLFYLVQYSITNLNVFLILIAMGYFYKNPDSEDSPIIYINSLRGLVRVQPLLSICLAISLLSLGGIPPFIGFFGKLNILYSTITQGYLFISILLVLASVLSISYYLKVVQLLFVGESSLSFRNIQISTYLSTLIGVLTLMIAMFLVNPDFILQLINITICKYFIL</sequence>
<keyword evidence="12" id="KW-0496">Mitochondrion</keyword>
<evidence type="ECO:0000259" key="11">
    <source>
        <dbReference type="Pfam" id="PF00361"/>
    </source>
</evidence>
<evidence type="ECO:0000256" key="9">
    <source>
        <dbReference type="ARBA" id="ARBA00049551"/>
    </source>
</evidence>
<feature type="transmembrane region" description="Helical" evidence="10">
    <location>
        <begin position="68"/>
        <end position="89"/>
    </location>
</feature>
<proteinExistence type="inferred from homology"/>
<evidence type="ECO:0000256" key="6">
    <source>
        <dbReference type="ARBA" id="ARBA00022989"/>
    </source>
</evidence>
<dbReference type="GO" id="GO:0008137">
    <property type="term" value="F:NADH dehydrogenase (ubiquinone) activity"/>
    <property type="evidence" value="ECO:0007669"/>
    <property type="project" value="UniProtKB-EC"/>
</dbReference>
<dbReference type="EC" id="7.1.1.2" evidence="3"/>
<keyword evidence="6 10" id="KW-1133">Transmembrane helix</keyword>
<evidence type="ECO:0000313" key="13">
    <source>
        <dbReference type="EMBL" id="AFR90432.1"/>
    </source>
</evidence>
<comment type="similarity">
    <text evidence="2">Belongs to the complex I subunit 2 family.</text>
</comment>
<name>D2XDV9_PNECA</name>
<dbReference type="GeneID" id="26373806"/>
<feature type="transmembrane region" description="Helical" evidence="10">
    <location>
        <begin position="322"/>
        <end position="343"/>
    </location>
</feature>
<feature type="transmembrane region" description="Helical" evidence="10">
    <location>
        <begin position="109"/>
        <end position="134"/>
    </location>
</feature>
<feature type="transmembrane region" description="Helical" evidence="10">
    <location>
        <begin position="291"/>
        <end position="310"/>
    </location>
</feature>
<evidence type="ECO:0000256" key="1">
    <source>
        <dbReference type="ARBA" id="ARBA00004141"/>
    </source>
</evidence>
<feature type="transmembrane region" description="Helical" evidence="10">
    <location>
        <begin position="198"/>
        <end position="218"/>
    </location>
</feature>
<dbReference type="GO" id="GO:0042773">
    <property type="term" value="P:ATP synthesis coupled electron transport"/>
    <property type="evidence" value="ECO:0007669"/>
    <property type="project" value="InterPro"/>
</dbReference>
<geneLocation type="mitochondrion" evidence="12"/>